<feature type="compositionally biased region" description="Acidic residues" evidence="1">
    <location>
        <begin position="54"/>
        <end position="63"/>
    </location>
</feature>
<evidence type="ECO:0000313" key="3">
    <source>
        <dbReference type="EMBL" id="RHE41288.1"/>
    </source>
</evidence>
<dbReference type="Pfam" id="PF02368">
    <property type="entry name" value="Big_2"/>
    <property type="match status" value="2"/>
</dbReference>
<dbReference type="Proteomes" id="UP000283745">
    <property type="component" value="Unassembled WGS sequence"/>
</dbReference>
<dbReference type="InterPro" id="IPR003343">
    <property type="entry name" value="Big_2"/>
</dbReference>
<dbReference type="SMART" id="SM00635">
    <property type="entry name" value="BID_2"/>
    <property type="match status" value="2"/>
</dbReference>
<reference evidence="3 4" key="1">
    <citation type="submission" date="2018-08" db="EMBL/GenBank/DDBJ databases">
        <title>A genome reference for cultivated species of the human gut microbiota.</title>
        <authorList>
            <person name="Zou Y."/>
            <person name="Xue W."/>
            <person name="Luo G."/>
        </authorList>
    </citation>
    <scope>NUCLEOTIDE SEQUENCE [LARGE SCALE GENOMIC DNA]</scope>
    <source>
        <strain evidence="3 4">AM28-23</strain>
    </source>
</reference>
<keyword evidence="2" id="KW-0812">Transmembrane</keyword>
<dbReference type="PANTHER" id="PTHR45661">
    <property type="entry name" value="SURFACE ANTIGEN"/>
    <property type="match status" value="1"/>
</dbReference>
<proteinExistence type="predicted"/>
<dbReference type="EMBL" id="QSKF01000002">
    <property type="protein sequence ID" value="RHE41288.1"/>
    <property type="molecule type" value="Genomic_DNA"/>
</dbReference>
<dbReference type="AlphaFoldDB" id="A0A414J9Y5"/>
<dbReference type="Gene3D" id="2.60.40.1080">
    <property type="match status" value="2"/>
</dbReference>
<evidence type="ECO:0000313" key="4">
    <source>
        <dbReference type="Proteomes" id="UP000283745"/>
    </source>
</evidence>
<comment type="caution">
    <text evidence="3">The sequence shown here is derived from an EMBL/GenBank/DDBJ whole genome shotgun (WGS) entry which is preliminary data.</text>
</comment>
<gene>
    <name evidence="3" type="ORF">DW740_02955</name>
</gene>
<feature type="transmembrane region" description="Helical" evidence="2">
    <location>
        <begin position="21"/>
        <end position="42"/>
    </location>
</feature>
<name>A0A414J9Y5_9FIRM</name>
<dbReference type="Pfam" id="PF13306">
    <property type="entry name" value="LRR_5"/>
    <property type="match status" value="2"/>
</dbReference>
<keyword evidence="2" id="KW-0472">Membrane</keyword>
<accession>A0A414J9Y5</accession>
<dbReference type="SUPFAM" id="SSF49373">
    <property type="entry name" value="Invasin/intimin cell-adhesion fragments"/>
    <property type="match status" value="2"/>
</dbReference>
<dbReference type="Gene3D" id="3.40.50.12480">
    <property type="match status" value="2"/>
</dbReference>
<dbReference type="InterPro" id="IPR008964">
    <property type="entry name" value="Invasin/intimin_cell_adhesion"/>
</dbReference>
<sequence>MSYMGRIEKKERGIYMKKKNIAMLMTMAMITSGVTAPMEAVYASDEIQIQSEDVFESENEDALGESTDVTEATEDSFAESAESEATDMSEAEEVEITEDAEQSGDEEIEISEEDSDTEENVADVFSDGAEDTVTYSSEVVESGYCGSHFTDSEDCKRVLYKLYADGTLIIEGTGKIDTYQFQNDDRIKTVQIMEGITNLGIIGAFSNCKNLTSVSLPDSLQSTGSAFYGCESLNSVNIPSGVTTIGYSSFYGCKSLKNITIPDSVTTIEERAFSDCEKLGSLNIPISVKSIGQYAFYHCSSLESINIPATVESVGNHAFDECESVRNVNISSKDTSFGEYVFEDCTDLRSVTLPKGIKTIRKGLLCGCERLADVALPESVTSIEESAFRNCSALMEIVLPQGLTEIGDSAFYNTGFLSIKLPNGLKSIGKSAFESGNFTDIVLPDSLTDIGEDAFLYNRKLESISIPENIKELKKNTFAGCWKLKSVTLAEGLLKIADGAFSYCYSLETITIPDSVTTIGDNSFNGCSSLKAIYFSKNLTEIGYEAFAGCEGLVNVSLPEKLESIDTGAFEGCTALLGLYIPGTNVKITSRAIGYNSDSEKNEKLVIIGKAGSTAETYAKNTGLLFHNVDDQLTHQTELKATCVKEGNVEYWHCDNCGQDFGNAQGTEVLDTTAVAKLKHDKVFVEYKQPTCTEVGNRSYYHCRSCGKNFMNGANDDDTETKEDMTFAAYGHNWVWSDNGSVSSGTNVVKRGTTKPVYVHSTIRKQRICTRCGQVAEKKNENNVLKVNIDQITLKCGQSSTAFRVSGDPIKSVSSFENLVKISNLNKKNGTFKVTAHSKIYGNTFITITTTTGLIAEIEIFVQPNPVKTSSIRGLSKSVSVVKGKSVTLKPTLEPVNSPEKITYTSSNKKVATVSAKGVVKGVKPGTAKITVKSGSKKVVVTVKVTGVKTTKLSRVPAAKSISKGKTFKIKAVAAPKNTSEKITYTSSNKKVATVTAKGVVKGLRKGTATITVKSGSKKMTCKVTVK</sequence>
<organism evidence="3 4">
    <name type="scientific">Blautia obeum</name>
    <dbReference type="NCBI Taxonomy" id="40520"/>
    <lineage>
        <taxon>Bacteria</taxon>
        <taxon>Bacillati</taxon>
        <taxon>Bacillota</taxon>
        <taxon>Clostridia</taxon>
        <taxon>Lachnospirales</taxon>
        <taxon>Lachnospiraceae</taxon>
        <taxon>Blautia</taxon>
    </lineage>
</organism>
<dbReference type="SUPFAM" id="SSF52058">
    <property type="entry name" value="L domain-like"/>
    <property type="match status" value="2"/>
</dbReference>
<feature type="compositionally biased region" description="Acidic residues" evidence="1">
    <location>
        <begin position="71"/>
        <end position="120"/>
    </location>
</feature>
<dbReference type="Gene3D" id="3.80.10.10">
    <property type="entry name" value="Ribonuclease Inhibitor"/>
    <property type="match status" value="3"/>
</dbReference>
<feature type="region of interest" description="Disordered" evidence="1">
    <location>
        <begin position="54"/>
        <end position="120"/>
    </location>
</feature>
<dbReference type="PANTHER" id="PTHR45661:SF3">
    <property type="entry name" value="IG-LIKE DOMAIN-CONTAINING PROTEIN"/>
    <property type="match status" value="1"/>
</dbReference>
<dbReference type="InterPro" id="IPR053139">
    <property type="entry name" value="Surface_bspA-like"/>
</dbReference>
<dbReference type="InterPro" id="IPR032675">
    <property type="entry name" value="LRR_dom_sf"/>
</dbReference>
<protein>
    <submittedName>
        <fullName evidence="3">Uncharacterized protein</fullName>
    </submittedName>
</protein>
<dbReference type="InterPro" id="IPR026906">
    <property type="entry name" value="LRR_5"/>
</dbReference>
<evidence type="ECO:0000256" key="2">
    <source>
        <dbReference type="SAM" id="Phobius"/>
    </source>
</evidence>
<evidence type="ECO:0000256" key="1">
    <source>
        <dbReference type="SAM" id="MobiDB-lite"/>
    </source>
</evidence>
<keyword evidence="2" id="KW-1133">Transmembrane helix</keyword>